<evidence type="ECO:0000256" key="11">
    <source>
        <dbReference type="SAM" id="SignalP"/>
    </source>
</evidence>
<evidence type="ECO:0000256" key="4">
    <source>
        <dbReference type="ARBA" id="ARBA00022989"/>
    </source>
</evidence>
<dbReference type="InterPro" id="IPR050726">
    <property type="entry name" value="mGluR"/>
</dbReference>
<keyword evidence="11" id="KW-0732">Signal</keyword>
<evidence type="ECO:0000256" key="1">
    <source>
        <dbReference type="ARBA" id="ARBA00004651"/>
    </source>
</evidence>
<keyword evidence="5" id="KW-0297">G-protein coupled receptor</keyword>
<feature type="transmembrane region" description="Helical" evidence="10">
    <location>
        <begin position="628"/>
        <end position="649"/>
    </location>
</feature>
<keyword evidence="4 10" id="KW-1133">Transmembrane helix</keyword>
<dbReference type="AlphaFoldDB" id="A0A9W3A988"/>
<reference evidence="14 15" key="1">
    <citation type="submission" date="2025-04" db="UniProtKB">
        <authorList>
            <consortium name="RefSeq"/>
        </authorList>
    </citation>
    <scope>IDENTIFICATION</scope>
</reference>
<comment type="subcellular location">
    <subcellularLocation>
        <location evidence="1">Cell membrane</location>
        <topology evidence="1">Multi-pass membrane protein</topology>
    </subcellularLocation>
</comment>
<feature type="transmembrane region" description="Helical" evidence="10">
    <location>
        <begin position="718"/>
        <end position="737"/>
    </location>
</feature>
<dbReference type="OMA" id="HEISFAH"/>
<keyword evidence="7" id="KW-0675">Receptor</keyword>
<evidence type="ECO:0000256" key="7">
    <source>
        <dbReference type="ARBA" id="ARBA00023170"/>
    </source>
</evidence>
<dbReference type="SUPFAM" id="SSF53822">
    <property type="entry name" value="Periplasmic binding protein-like I"/>
    <property type="match status" value="1"/>
</dbReference>
<dbReference type="Proteomes" id="UP001165740">
    <property type="component" value="Chromosome 4"/>
</dbReference>
<feature type="transmembrane region" description="Helical" evidence="10">
    <location>
        <begin position="593"/>
        <end position="616"/>
    </location>
</feature>
<evidence type="ECO:0000259" key="12">
    <source>
        <dbReference type="PROSITE" id="PS50259"/>
    </source>
</evidence>
<feature type="transmembrane region" description="Helical" evidence="10">
    <location>
        <begin position="661"/>
        <end position="679"/>
    </location>
</feature>
<dbReference type="OrthoDB" id="425344at2759"/>
<evidence type="ECO:0000313" key="14">
    <source>
        <dbReference type="RefSeq" id="XP_055883727.1"/>
    </source>
</evidence>
<dbReference type="InterPro" id="IPR028082">
    <property type="entry name" value="Peripla_BP_I"/>
</dbReference>
<evidence type="ECO:0000256" key="10">
    <source>
        <dbReference type="SAM" id="Phobius"/>
    </source>
</evidence>
<protein>
    <submittedName>
        <fullName evidence="14 15">Metabotropic glutamate receptor-like</fullName>
    </submittedName>
</protein>
<evidence type="ECO:0000256" key="3">
    <source>
        <dbReference type="ARBA" id="ARBA00022692"/>
    </source>
</evidence>
<keyword evidence="9" id="KW-0807">Transducer</keyword>
<dbReference type="InterPro" id="IPR000337">
    <property type="entry name" value="GPCR_3"/>
</dbReference>
<proteinExistence type="predicted"/>
<dbReference type="CDD" id="cd13953">
    <property type="entry name" value="7tm_classC_mGluR-like"/>
    <property type="match status" value="1"/>
</dbReference>
<feature type="domain" description="G-protein coupled receptors family 3 profile" evidence="12">
    <location>
        <begin position="558"/>
        <end position="803"/>
    </location>
</feature>
<keyword evidence="3 10" id="KW-0812">Transmembrane</keyword>
<dbReference type="GO" id="GO:0004930">
    <property type="term" value="F:G protein-coupled receptor activity"/>
    <property type="evidence" value="ECO:0007669"/>
    <property type="project" value="UniProtKB-KW"/>
</dbReference>
<evidence type="ECO:0000313" key="13">
    <source>
        <dbReference type="Proteomes" id="UP001165740"/>
    </source>
</evidence>
<keyword evidence="8" id="KW-0325">Glycoprotein</keyword>
<dbReference type="Pfam" id="PF00003">
    <property type="entry name" value="7tm_3"/>
    <property type="match status" value="1"/>
</dbReference>
<evidence type="ECO:0000256" key="8">
    <source>
        <dbReference type="ARBA" id="ARBA00023180"/>
    </source>
</evidence>
<feature type="transmembrane region" description="Helical" evidence="10">
    <location>
        <begin position="781"/>
        <end position="805"/>
    </location>
</feature>
<dbReference type="GeneID" id="106061097"/>
<keyword evidence="6 10" id="KW-0472">Membrane</keyword>
<dbReference type="Pfam" id="PF01094">
    <property type="entry name" value="ANF_receptor"/>
    <property type="match status" value="1"/>
</dbReference>
<sequence length="822" mass="93756">MIINHVIAYRLLCTALNVALTQAYFVVPKMTDKLYIKKGDVNIGVILSMTDYDASKTCGDMVSSFLPIELTESIAFALDRINSEKTVLPQLSLGFVMTDACKKETVAALQALRFTPNSNTEDYLDTNITTYLQSFKVVAVIGTDESTTTMPAAQVLNTGKIPLMAFYAFDNRLSDFSYYPNFMSVSAPETFMIHAALKYLAYKQWYYLNLIHDESAVSENLLREMSKMVDFNKFCIDTQVKVTSDTNVTKLVQFFVKNDNSSKVMFVIADAPVLKRISDAIKKTDSTGKLLWIGLEKWTNFMSSPDGIKGSIGIHFFSYIPAGFAEHVQHLDNSSANPWLVPLFRTKYNCNDAICIRRFIKLNHGMPSALSSQTYLATYMVAQAIALHLSIYCPRFTAKNAEDCLLSNIDTFPKTIRNISLRGYDHYVRINERGFLEDSYLVYQKSNKDKDPLRPVTTISIEDDSLSTLGELDWATYQFRFEILNPTYFCMPQCAYNEYRYTISKCCWSCRQCQDNEKVSDISQVCEQCPVLYWPQEINGHSVCVFIPPNYYRWNNPVAALLIGLAMGGIVICIVIFLLYFNHRAHPVIRAASIELSCVQLASCILGYCAVPIFLMKPTDIACKIALFLFRFSCNILFLTMLIKAVRVYRIFKLSKKNKKITYAGSKFLLIICVGHLILEAAELYITNMFYPLTVEITQPEMKVNYTELSCKFQKAHLLPFFIFDFFLLIMCSLFAFKTQTLPKNFRESRFVSMCIITTLILWIAFMPAYMTLISNNAKTLLLVCAVLINQTNLIIFIFITRLVAWKYHTAHRKSVFLTTIS</sequence>
<dbReference type="GO" id="GO:0005886">
    <property type="term" value="C:plasma membrane"/>
    <property type="evidence" value="ECO:0007669"/>
    <property type="project" value="UniProtKB-SubCell"/>
</dbReference>
<gene>
    <name evidence="14 15" type="primary">LOC106061097</name>
</gene>
<dbReference type="PANTHER" id="PTHR24060">
    <property type="entry name" value="METABOTROPIC GLUTAMATE RECEPTOR"/>
    <property type="match status" value="1"/>
</dbReference>
<dbReference type="RefSeq" id="XP_055883727.1">
    <property type="nucleotide sequence ID" value="XM_056027752.1"/>
</dbReference>
<evidence type="ECO:0000256" key="6">
    <source>
        <dbReference type="ARBA" id="ARBA00023136"/>
    </source>
</evidence>
<evidence type="ECO:0000256" key="2">
    <source>
        <dbReference type="ARBA" id="ARBA00022475"/>
    </source>
</evidence>
<dbReference type="Gene3D" id="3.40.50.2300">
    <property type="match status" value="2"/>
</dbReference>
<dbReference type="InterPro" id="IPR017978">
    <property type="entry name" value="GPCR_3_C"/>
</dbReference>
<feature type="chain" id="PRO_5044702765" evidence="11">
    <location>
        <begin position="24"/>
        <end position="822"/>
    </location>
</feature>
<dbReference type="RefSeq" id="XP_055883728.1">
    <property type="nucleotide sequence ID" value="XM_056027753.1"/>
</dbReference>
<dbReference type="Gene3D" id="2.10.50.30">
    <property type="entry name" value="GPCR, family 3, nine cysteines domain"/>
    <property type="match status" value="1"/>
</dbReference>
<feature type="transmembrane region" description="Helical" evidence="10">
    <location>
        <begin position="749"/>
        <end position="769"/>
    </location>
</feature>
<name>A0A9W3A988_BIOGL</name>
<evidence type="ECO:0000313" key="15">
    <source>
        <dbReference type="RefSeq" id="XP_055883728.1"/>
    </source>
</evidence>
<accession>A0A9W3A988</accession>
<keyword evidence="2" id="KW-1003">Cell membrane</keyword>
<dbReference type="InterPro" id="IPR038550">
    <property type="entry name" value="GPCR_3_9-Cys_sf"/>
</dbReference>
<feature type="transmembrane region" description="Helical" evidence="10">
    <location>
        <begin position="558"/>
        <end position="581"/>
    </location>
</feature>
<organism evidence="13 15">
    <name type="scientific">Biomphalaria glabrata</name>
    <name type="common">Bloodfluke planorb</name>
    <name type="synonym">Freshwater snail</name>
    <dbReference type="NCBI Taxonomy" id="6526"/>
    <lineage>
        <taxon>Eukaryota</taxon>
        <taxon>Metazoa</taxon>
        <taxon>Spiralia</taxon>
        <taxon>Lophotrochozoa</taxon>
        <taxon>Mollusca</taxon>
        <taxon>Gastropoda</taxon>
        <taxon>Heterobranchia</taxon>
        <taxon>Euthyneura</taxon>
        <taxon>Panpulmonata</taxon>
        <taxon>Hygrophila</taxon>
        <taxon>Lymnaeoidea</taxon>
        <taxon>Planorbidae</taxon>
        <taxon>Biomphalaria</taxon>
    </lineage>
</organism>
<evidence type="ECO:0000256" key="5">
    <source>
        <dbReference type="ARBA" id="ARBA00023040"/>
    </source>
</evidence>
<dbReference type="PRINTS" id="PR00248">
    <property type="entry name" value="GPCRMGR"/>
</dbReference>
<feature type="signal peptide" evidence="11">
    <location>
        <begin position="1"/>
        <end position="23"/>
    </location>
</feature>
<dbReference type="PROSITE" id="PS50259">
    <property type="entry name" value="G_PROTEIN_RECEP_F3_4"/>
    <property type="match status" value="1"/>
</dbReference>
<evidence type="ECO:0000256" key="9">
    <source>
        <dbReference type="ARBA" id="ARBA00023224"/>
    </source>
</evidence>
<keyword evidence="13" id="KW-1185">Reference proteome</keyword>
<dbReference type="InterPro" id="IPR001828">
    <property type="entry name" value="ANF_lig-bd_rcpt"/>
</dbReference>